<evidence type="ECO:0000313" key="1">
    <source>
        <dbReference type="EMBL" id="KAK4809663.1"/>
    </source>
</evidence>
<comment type="caution">
    <text evidence="1">The sequence shown here is derived from an EMBL/GenBank/DDBJ whole genome shotgun (WGS) entry which is preliminary data.</text>
</comment>
<accession>A0AAN7NFJ9</accession>
<name>A0AAN7NFJ9_MYCAM</name>
<evidence type="ECO:0000313" key="2">
    <source>
        <dbReference type="Proteomes" id="UP001333110"/>
    </source>
</evidence>
<gene>
    <name evidence="1" type="ORF">QYF61_002560</name>
</gene>
<keyword evidence="2" id="KW-1185">Reference proteome</keyword>
<dbReference type="AlphaFoldDB" id="A0AAN7NFJ9"/>
<organism evidence="1 2">
    <name type="scientific">Mycteria americana</name>
    <name type="common">Wood stork</name>
    <dbReference type="NCBI Taxonomy" id="33587"/>
    <lineage>
        <taxon>Eukaryota</taxon>
        <taxon>Metazoa</taxon>
        <taxon>Chordata</taxon>
        <taxon>Craniata</taxon>
        <taxon>Vertebrata</taxon>
        <taxon>Euteleostomi</taxon>
        <taxon>Archelosauria</taxon>
        <taxon>Archosauria</taxon>
        <taxon>Dinosauria</taxon>
        <taxon>Saurischia</taxon>
        <taxon>Theropoda</taxon>
        <taxon>Coelurosauria</taxon>
        <taxon>Aves</taxon>
        <taxon>Neognathae</taxon>
        <taxon>Neoaves</taxon>
        <taxon>Aequornithes</taxon>
        <taxon>Ciconiiformes</taxon>
        <taxon>Ciconiidae</taxon>
        <taxon>Mycteria</taxon>
    </lineage>
</organism>
<proteinExistence type="predicted"/>
<dbReference type="Proteomes" id="UP001333110">
    <property type="component" value="Unassembled WGS sequence"/>
</dbReference>
<reference evidence="1 2" key="1">
    <citation type="journal article" date="2023" name="J. Hered.">
        <title>Chromosome-level genome of the wood stork (Mycteria americana) provides insight into avian chromosome evolution.</title>
        <authorList>
            <person name="Flamio R. Jr."/>
            <person name="Ramstad K.M."/>
        </authorList>
    </citation>
    <scope>NUCLEOTIDE SEQUENCE [LARGE SCALE GENOMIC DNA]</scope>
    <source>
        <strain evidence="1">JAX WOST 10</strain>
    </source>
</reference>
<dbReference type="EMBL" id="JAUNZN010000020">
    <property type="protein sequence ID" value="KAK4809663.1"/>
    <property type="molecule type" value="Genomic_DNA"/>
</dbReference>
<sequence>MDYPFGQLGSAVLAVPPPSSLCTQQSRGSWKVLDHTNPKHGPIPATVKKINSIPAETRTKVYKYLKGDCKENQARLFSVVPSDRPRGKGHKLKHRRICLIIRKYIFTVRMTEHWNRLAREVVESPSLEIFKSCWDKVLLQATRFHSTAARKEAPIEATRLLGSQLFHEHIQAYKGIVIGLQGKLEVQVQIQPDVRGQDFSS</sequence>
<protein>
    <submittedName>
        <fullName evidence="1">Uncharacterized protein</fullName>
    </submittedName>
</protein>